<proteinExistence type="predicted"/>
<name>A0A4Z2FDE2_9TELE</name>
<evidence type="ECO:0000256" key="1">
    <source>
        <dbReference type="SAM" id="MobiDB-lite"/>
    </source>
</evidence>
<reference evidence="2 3" key="1">
    <citation type="submission" date="2019-03" db="EMBL/GenBank/DDBJ databases">
        <title>First draft genome of Liparis tanakae, snailfish: a comprehensive survey of snailfish specific genes.</title>
        <authorList>
            <person name="Kim W."/>
            <person name="Song I."/>
            <person name="Jeong J.-H."/>
            <person name="Kim D."/>
            <person name="Kim S."/>
            <person name="Ryu S."/>
            <person name="Song J.Y."/>
            <person name="Lee S.K."/>
        </authorList>
    </citation>
    <scope>NUCLEOTIDE SEQUENCE [LARGE SCALE GENOMIC DNA]</scope>
    <source>
        <tissue evidence="2">Muscle</tissue>
    </source>
</reference>
<dbReference type="AlphaFoldDB" id="A0A4Z2FDE2"/>
<comment type="caution">
    <text evidence="2">The sequence shown here is derived from an EMBL/GenBank/DDBJ whole genome shotgun (WGS) entry which is preliminary data.</text>
</comment>
<evidence type="ECO:0000313" key="3">
    <source>
        <dbReference type="Proteomes" id="UP000314294"/>
    </source>
</evidence>
<evidence type="ECO:0000313" key="2">
    <source>
        <dbReference type="EMBL" id="TNN39001.1"/>
    </source>
</evidence>
<gene>
    <name evidence="2" type="ORF">EYF80_050825</name>
</gene>
<keyword evidence="3" id="KW-1185">Reference proteome</keyword>
<sequence>MRRVGDARAHPPVKVAVSSHPVDPPREARGLRSPPRPDAPEPAESRPEARQRKRKRKRKRKIEIRFWLD</sequence>
<protein>
    <submittedName>
        <fullName evidence="2">Uncharacterized protein</fullName>
    </submittedName>
</protein>
<feature type="compositionally biased region" description="Basic residues" evidence="1">
    <location>
        <begin position="51"/>
        <end position="61"/>
    </location>
</feature>
<dbReference type="Proteomes" id="UP000314294">
    <property type="component" value="Unassembled WGS sequence"/>
</dbReference>
<feature type="region of interest" description="Disordered" evidence="1">
    <location>
        <begin position="1"/>
        <end position="61"/>
    </location>
</feature>
<dbReference type="EMBL" id="SRLO01001318">
    <property type="protein sequence ID" value="TNN39001.1"/>
    <property type="molecule type" value="Genomic_DNA"/>
</dbReference>
<accession>A0A4Z2FDE2</accession>
<organism evidence="2 3">
    <name type="scientific">Liparis tanakae</name>
    <name type="common">Tanaka's snailfish</name>
    <dbReference type="NCBI Taxonomy" id="230148"/>
    <lineage>
        <taxon>Eukaryota</taxon>
        <taxon>Metazoa</taxon>
        <taxon>Chordata</taxon>
        <taxon>Craniata</taxon>
        <taxon>Vertebrata</taxon>
        <taxon>Euteleostomi</taxon>
        <taxon>Actinopterygii</taxon>
        <taxon>Neopterygii</taxon>
        <taxon>Teleostei</taxon>
        <taxon>Neoteleostei</taxon>
        <taxon>Acanthomorphata</taxon>
        <taxon>Eupercaria</taxon>
        <taxon>Perciformes</taxon>
        <taxon>Cottioidei</taxon>
        <taxon>Cottales</taxon>
        <taxon>Liparidae</taxon>
        <taxon>Liparis</taxon>
    </lineage>
</organism>